<dbReference type="PANTHER" id="PTHR36973">
    <property type="entry name" value="SLL1456 PROTEIN-RELATED"/>
    <property type="match status" value="1"/>
</dbReference>
<name>A0ABP9VPM3_9BACT</name>
<dbReference type="RefSeq" id="WP_345684015.1">
    <property type="nucleotide sequence ID" value="NZ_BAABRO010000004.1"/>
</dbReference>
<dbReference type="Proteomes" id="UP001416858">
    <property type="component" value="Unassembled WGS sequence"/>
</dbReference>
<evidence type="ECO:0000313" key="3">
    <source>
        <dbReference type="Proteomes" id="UP001416858"/>
    </source>
</evidence>
<dbReference type="NCBIfam" id="TIGR01444">
    <property type="entry name" value="fkbM_fam"/>
    <property type="match status" value="1"/>
</dbReference>
<evidence type="ECO:0000259" key="1">
    <source>
        <dbReference type="Pfam" id="PF05050"/>
    </source>
</evidence>
<dbReference type="SUPFAM" id="SSF53335">
    <property type="entry name" value="S-adenosyl-L-methionine-dependent methyltransferases"/>
    <property type="match status" value="1"/>
</dbReference>
<dbReference type="EMBL" id="BAABRO010000004">
    <property type="protein sequence ID" value="GAA5507134.1"/>
    <property type="molecule type" value="Genomic_DNA"/>
</dbReference>
<dbReference type="InterPro" id="IPR053188">
    <property type="entry name" value="FkbM_Methyltransferase"/>
</dbReference>
<keyword evidence="3" id="KW-1185">Reference proteome</keyword>
<accession>A0ABP9VPM3</accession>
<gene>
    <name evidence="2" type="ORF">Rcae01_02589</name>
</gene>
<sequence>MSDASSWPSSRSKETDALLKTRHHNAGSSKTHTHGSEGIALMRRYDIDLVLDVGANCGQYSQGLIHHGYVGRIISFEPDPKTYATLSETRRGFRNWKAEPFALSDKNGTAILSVAANGRSHSLQNHGEDAATVASESDGGAEVWVGRVSVRTRRLDAMFDDYYTSGDRCFVKLDVQGHEHRVLAGSSGCLERIVAIQMPLSISPAASSRRAKGENPHEWQESIESMSRLGYELMLPSPTWSEVTPSSGQADAIFVRREAISRRKAAA</sequence>
<reference evidence="2 3" key="1">
    <citation type="submission" date="2024-02" db="EMBL/GenBank/DDBJ databases">
        <title>Rhodopirellula caenicola NBRC 110016.</title>
        <authorList>
            <person name="Ichikawa N."/>
            <person name="Katano-Makiyama Y."/>
            <person name="Hidaka K."/>
        </authorList>
    </citation>
    <scope>NUCLEOTIDE SEQUENCE [LARGE SCALE GENOMIC DNA]</scope>
    <source>
        <strain evidence="2 3">NBRC 110016</strain>
    </source>
</reference>
<evidence type="ECO:0000313" key="2">
    <source>
        <dbReference type="EMBL" id="GAA5507134.1"/>
    </source>
</evidence>
<proteinExistence type="predicted"/>
<dbReference type="Pfam" id="PF05050">
    <property type="entry name" value="Methyltransf_21"/>
    <property type="match status" value="1"/>
</dbReference>
<dbReference type="PANTHER" id="PTHR36973:SF4">
    <property type="entry name" value="NODULATION PROTEIN"/>
    <property type="match status" value="1"/>
</dbReference>
<dbReference type="Gene3D" id="3.40.50.150">
    <property type="entry name" value="Vaccinia Virus protein VP39"/>
    <property type="match status" value="1"/>
</dbReference>
<organism evidence="2 3">
    <name type="scientific">Novipirellula caenicola</name>
    <dbReference type="NCBI Taxonomy" id="1536901"/>
    <lineage>
        <taxon>Bacteria</taxon>
        <taxon>Pseudomonadati</taxon>
        <taxon>Planctomycetota</taxon>
        <taxon>Planctomycetia</taxon>
        <taxon>Pirellulales</taxon>
        <taxon>Pirellulaceae</taxon>
        <taxon>Novipirellula</taxon>
    </lineage>
</organism>
<protein>
    <recommendedName>
        <fullName evidence="1">Methyltransferase FkbM domain-containing protein</fullName>
    </recommendedName>
</protein>
<comment type="caution">
    <text evidence="2">The sequence shown here is derived from an EMBL/GenBank/DDBJ whole genome shotgun (WGS) entry which is preliminary data.</text>
</comment>
<dbReference type="InterPro" id="IPR006342">
    <property type="entry name" value="FkbM_mtfrase"/>
</dbReference>
<feature type="domain" description="Methyltransferase FkbM" evidence="1">
    <location>
        <begin position="52"/>
        <end position="232"/>
    </location>
</feature>
<dbReference type="InterPro" id="IPR029063">
    <property type="entry name" value="SAM-dependent_MTases_sf"/>
</dbReference>